<gene>
    <name evidence="1" type="ORF">EIY87_00400</name>
</gene>
<evidence type="ECO:0000313" key="1">
    <source>
        <dbReference type="EMBL" id="RSD26357.1"/>
    </source>
</evidence>
<organism evidence="1 2">
    <name type="scientific">Amycolatopsis eburnea</name>
    <dbReference type="NCBI Taxonomy" id="2267691"/>
    <lineage>
        <taxon>Bacteria</taxon>
        <taxon>Bacillati</taxon>
        <taxon>Actinomycetota</taxon>
        <taxon>Actinomycetes</taxon>
        <taxon>Pseudonocardiales</taxon>
        <taxon>Pseudonocardiaceae</taxon>
        <taxon>Amycolatopsis</taxon>
    </lineage>
</organism>
<dbReference type="OrthoDB" id="9134808at2"/>
<comment type="caution">
    <text evidence="1">The sequence shown here is derived from an EMBL/GenBank/DDBJ whole genome shotgun (WGS) entry which is preliminary data.</text>
</comment>
<name>A0A3R9KUA6_9PSEU</name>
<evidence type="ECO:0008006" key="3">
    <source>
        <dbReference type="Google" id="ProtNLM"/>
    </source>
</evidence>
<reference evidence="1 2" key="1">
    <citation type="submission" date="2018-12" db="EMBL/GenBank/DDBJ databases">
        <title>Amycolatopsis eburnea sp. nov. actinomycete associate with arbuscular mycorrhiza fungal spore.</title>
        <authorList>
            <person name="Lumyong S."/>
            <person name="Chaiya L."/>
        </authorList>
    </citation>
    <scope>NUCLEOTIDE SEQUENCE [LARGE SCALE GENOMIC DNA]</scope>
    <source>
        <strain evidence="1 2">GLM-1</strain>
    </source>
</reference>
<protein>
    <recommendedName>
        <fullName evidence="3">DUF3127 domain-containing protein</fullName>
    </recommendedName>
</protein>
<dbReference type="AlphaFoldDB" id="A0A3R9KUA6"/>
<proteinExistence type="predicted"/>
<dbReference type="RefSeq" id="WP_125305614.1">
    <property type="nucleotide sequence ID" value="NZ_RSEC01000006.1"/>
</dbReference>
<accession>A0A3R9KUA6</accession>
<dbReference type="Proteomes" id="UP000267081">
    <property type="component" value="Unassembled WGS sequence"/>
</dbReference>
<sequence length="76" mass="8580">MRAKLQVHQKVETGAGEHRQVQVQFAAVTGPENEEWARYTPACQLNISLKGELGDRYEIGKAYFVDFSPVEPTDQD</sequence>
<evidence type="ECO:0000313" key="2">
    <source>
        <dbReference type="Proteomes" id="UP000267081"/>
    </source>
</evidence>
<keyword evidence="2" id="KW-1185">Reference proteome</keyword>
<dbReference type="EMBL" id="RSEC01000006">
    <property type="protein sequence ID" value="RSD26357.1"/>
    <property type="molecule type" value="Genomic_DNA"/>
</dbReference>